<dbReference type="InterPro" id="IPR008218">
    <property type="entry name" value="ATPase_V1-cplx_f_g_su"/>
</dbReference>
<comment type="subunit">
    <text evidence="5">V-ATPase is a heteromultimeric enzyme made up of two complexes: the ATP-hydrolytic V1 complex and the proton translocation V0 complex.</text>
</comment>
<dbReference type="PANTHER" id="PTHR13861:SF2">
    <property type="entry name" value="V-TYPE PROTON ATPASE SUBUNIT F"/>
    <property type="match status" value="1"/>
</dbReference>
<dbReference type="EMBL" id="HBEM01029272">
    <property type="protein sequence ID" value="CAD8461008.1"/>
    <property type="molecule type" value="Transcribed_RNA"/>
</dbReference>
<dbReference type="GO" id="GO:0033180">
    <property type="term" value="C:proton-transporting V-type ATPase, V1 domain"/>
    <property type="evidence" value="ECO:0007669"/>
    <property type="project" value="InterPro"/>
</dbReference>
<comment type="function">
    <text evidence="5">Subunit of the V1 complex of vacuolar(H+)-ATPase (V-ATPase), a multisubunit enzyme composed of a peripheral complex (V1) that hydrolyzes ATP and a membrane integral complex (V0) that translocates protons. V-ATPase is responsible for acidifying and maintaining the pH of intracellular compartments.</text>
</comment>
<sequence>MDEKKRPKEGLIAVIGDEDTVTGFLLAGIGQRDSRGTSNFLVCDQHTKRSKISKTFRSFCARLDISIILVTQDIAVEIRKEIAEHDEVIPTVLEIPSKSAKYDKSKDPIVRRVYTLLGKDLDEEMMKEKGRA</sequence>
<reference evidence="6" key="1">
    <citation type="submission" date="2021-01" db="EMBL/GenBank/DDBJ databases">
        <authorList>
            <person name="Corre E."/>
            <person name="Pelletier E."/>
            <person name="Niang G."/>
            <person name="Scheremetjew M."/>
            <person name="Finn R."/>
            <person name="Kale V."/>
            <person name="Holt S."/>
            <person name="Cochrane G."/>
            <person name="Meng A."/>
            <person name="Brown T."/>
            <person name="Cohen L."/>
        </authorList>
    </citation>
    <scope>NUCLEOTIDE SEQUENCE</scope>
    <source>
        <strain evidence="6">CCMP2058</strain>
    </source>
</reference>
<proteinExistence type="inferred from homology"/>
<evidence type="ECO:0000256" key="1">
    <source>
        <dbReference type="ARBA" id="ARBA00010148"/>
    </source>
</evidence>
<comment type="similarity">
    <text evidence="1 5">Belongs to the V-ATPase F subunit family.</text>
</comment>
<gene>
    <name evidence="6" type="ORF">LAMO00422_LOCUS19966</name>
</gene>
<organism evidence="6">
    <name type="scientific">Amorphochlora amoebiformis</name>
    <dbReference type="NCBI Taxonomy" id="1561963"/>
    <lineage>
        <taxon>Eukaryota</taxon>
        <taxon>Sar</taxon>
        <taxon>Rhizaria</taxon>
        <taxon>Cercozoa</taxon>
        <taxon>Chlorarachniophyceae</taxon>
        <taxon>Amorphochlora</taxon>
    </lineage>
</organism>
<evidence type="ECO:0000256" key="2">
    <source>
        <dbReference type="ARBA" id="ARBA00022448"/>
    </source>
</evidence>
<keyword evidence="4 5" id="KW-0406">Ion transport</keyword>
<keyword evidence="3 5" id="KW-0375">Hydrogen ion transport</keyword>
<evidence type="ECO:0000313" key="6">
    <source>
        <dbReference type="EMBL" id="CAD8461008.1"/>
    </source>
</evidence>
<dbReference type="PIRSF" id="PIRSF015945">
    <property type="entry name" value="ATPase_V1_F_euk"/>
    <property type="match status" value="1"/>
</dbReference>
<dbReference type="Gene3D" id="3.40.50.10580">
    <property type="entry name" value="ATPase, V1 complex, subunit F"/>
    <property type="match status" value="1"/>
</dbReference>
<dbReference type="GO" id="GO:0046961">
    <property type="term" value="F:proton-transporting ATPase activity, rotational mechanism"/>
    <property type="evidence" value="ECO:0007669"/>
    <property type="project" value="InterPro"/>
</dbReference>
<dbReference type="Pfam" id="PF01990">
    <property type="entry name" value="ATP-synt_F"/>
    <property type="match status" value="1"/>
</dbReference>
<dbReference type="NCBIfam" id="TIGR01101">
    <property type="entry name" value="V_ATP_synt_F"/>
    <property type="match status" value="1"/>
</dbReference>
<accession>A0A7S0H288</accession>
<dbReference type="PANTHER" id="PTHR13861">
    <property type="entry name" value="VACUOLAR ATP SYNTHASE SUBUNIT F"/>
    <property type="match status" value="1"/>
</dbReference>
<dbReference type="SUPFAM" id="SSF159468">
    <property type="entry name" value="AtpF-like"/>
    <property type="match status" value="1"/>
</dbReference>
<keyword evidence="2 5" id="KW-0813">Transport</keyword>
<dbReference type="InterPro" id="IPR005772">
    <property type="entry name" value="ATPase_V1-cplx_fsu_euk"/>
</dbReference>
<protein>
    <recommendedName>
        <fullName evidence="5">V-type proton ATPase subunit F</fullName>
    </recommendedName>
</protein>
<evidence type="ECO:0000256" key="3">
    <source>
        <dbReference type="ARBA" id="ARBA00022781"/>
    </source>
</evidence>
<dbReference type="AlphaFoldDB" id="A0A7S0H288"/>
<evidence type="ECO:0000256" key="4">
    <source>
        <dbReference type="ARBA" id="ARBA00023065"/>
    </source>
</evidence>
<name>A0A7S0H288_9EUKA</name>
<evidence type="ECO:0000256" key="5">
    <source>
        <dbReference type="PIRNR" id="PIRNR015945"/>
    </source>
</evidence>
<dbReference type="InterPro" id="IPR036906">
    <property type="entry name" value="ATPase_V1_fsu_sf"/>
</dbReference>